<gene>
    <name evidence="2" type="ORF">C463_12172</name>
</gene>
<accession>M0E3R9</accession>
<protein>
    <recommendedName>
        <fullName evidence="4">DNA polymerase sliding clamp</fullName>
    </recommendedName>
</protein>
<dbReference type="AlphaFoldDB" id="M0E3R9"/>
<dbReference type="EMBL" id="AOJK01000062">
    <property type="protein sequence ID" value="ELZ41683.1"/>
    <property type="molecule type" value="Genomic_DNA"/>
</dbReference>
<comment type="caution">
    <text evidence="2">The sequence shown here is derived from an EMBL/GenBank/DDBJ whole genome shotgun (WGS) entry which is preliminary data.</text>
</comment>
<proteinExistence type="predicted"/>
<reference evidence="2 3" key="1">
    <citation type="journal article" date="2014" name="PLoS Genet.">
        <title>Phylogenetically driven sequencing of extremely halophilic archaea reveals strategies for static and dynamic osmo-response.</title>
        <authorList>
            <person name="Becker E.A."/>
            <person name="Seitzer P.M."/>
            <person name="Tritt A."/>
            <person name="Larsen D."/>
            <person name="Krusor M."/>
            <person name="Yao A.I."/>
            <person name="Wu D."/>
            <person name="Madern D."/>
            <person name="Eisen J.A."/>
            <person name="Darling A.E."/>
            <person name="Facciotti M.T."/>
        </authorList>
    </citation>
    <scope>NUCLEOTIDE SEQUENCE [LARGE SCALE GENOMIC DNA]</scope>
    <source>
        <strain evidence="2 3">DSM 19288</strain>
    </source>
</reference>
<dbReference type="RefSeq" id="WP_008444034.1">
    <property type="nucleotide sequence ID" value="NZ_AOJK01000062.1"/>
</dbReference>
<dbReference type="InterPro" id="IPR046938">
    <property type="entry name" value="DNA_clamp_sf"/>
</dbReference>
<dbReference type="OrthoDB" id="377563at2157"/>
<evidence type="ECO:0008006" key="4">
    <source>
        <dbReference type="Google" id="ProtNLM"/>
    </source>
</evidence>
<feature type="region of interest" description="Disordered" evidence="1">
    <location>
        <begin position="185"/>
        <end position="207"/>
    </location>
</feature>
<dbReference type="SUPFAM" id="SSF55979">
    <property type="entry name" value="DNA clamp"/>
    <property type="match status" value="1"/>
</dbReference>
<keyword evidence="3" id="KW-1185">Reference proteome</keyword>
<name>M0E3R9_9EURY</name>
<dbReference type="Proteomes" id="UP000011586">
    <property type="component" value="Unassembled WGS sequence"/>
</dbReference>
<dbReference type="Gene3D" id="3.70.10.10">
    <property type="match status" value="1"/>
</dbReference>
<evidence type="ECO:0000313" key="3">
    <source>
        <dbReference type="Proteomes" id="UP000011586"/>
    </source>
</evidence>
<evidence type="ECO:0000256" key="1">
    <source>
        <dbReference type="SAM" id="MobiDB-lite"/>
    </source>
</evidence>
<dbReference type="PATRIC" id="fig|1227465.4.peg.2362"/>
<evidence type="ECO:0000313" key="2">
    <source>
        <dbReference type="EMBL" id="ELZ41683.1"/>
    </source>
</evidence>
<sequence>MWSWLPTQASADVSLRVTLDRSRLADLLAPAAAVGDEIVIQVTSDTLAVRAADDAHTRSVTATLDADTCSQYAVTPGRLAFDPTALRAAITADEAVSAESDPVTLAYATSDSTLSVSLPTVTHEQPVDPTPETQVPQLREWPGGATLHHRAEPLAEVCDYFAAIAEAVAVEYDGSRNAFRIKSAAAESPNDASQSTGAYERSGADLPGEAPAATVRAEFDSALLRDFVAAAPRHARLRIDIADAHPLRLGWPSARPDRRVAPPVEVTAHLAPREVPARDDRA</sequence>
<organism evidence="2 3">
    <name type="scientific">Halorubrum californiense DSM 19288</name>
    <dbReference type="NCBI Taxonomy" id="1227465"/>
    <lineage>
        <taxon>Archaea</taxon>
        <taxon>Methanobacteriati</taxon>
        <taxon>Methanobacteriota</taxon>
        <taxon>Stenosarchaea group</taxon>
        <taxon>Halobacteria</taxon>
        <taxon>Halobacteriales</taxon>
        <taxon>Haloferacaceae</taxon>
        <taxon>Halorubrum</taxon>
    </lineage>
</organism>